<evidence type="ECO:0000313" key="14">
    <source>
        <dbReference type="Proteomes" id="UP000694406"/>
    </source>
</evidence>
<dbReference type="GO" id="GO:0015730">
    <property type="term" value="P:propanoate transmembrane transport"/>
    <property type="evidence" value="ECO:0007669"/>
    <property type="project" value="TreeGrafter"/>
</dbReference>
<reference evidence="13" key="2">
    <citation type="submission" date="2025-09" db="UniProtKB">
        <authorList>
            <consortium name="Ensembl"/>
        </authorList>
    </citation>
    <scope>IDENTIFICATION</scope>
</reference>
<evidence type="ECO:0000256" key="3">
    <source>
        <dbReference type="ARBA" id="ARBA00022448"/>
    </source>
</evidence>
<dbReference type="GO" id="GO:0005886">
    <property type="term" value="C:plasma membrane"/>
    <property type="evidence" value="ECO:0007669"/>
    <property type="project" value="UniProtKB-SubCell"/>
</dbReference>
<comment type="subcellular location">
    <subcellularLocation>
        <location evidence="1">Cell membrane</location>
        <topology evidence="1">Multi-pass membrane protein</topology>
    </subcellularLocation>
</comment>
<feature type="transmembrane region" description="Helical" evidence="12">
    <location>
        <begin position="58"/>
        <end position="76"/>
    </location>
</feature>
<evidence type="ECO:0000256" key="11">
    <source>
        <dbReference type="RuleBase" id="RU362091"/>
    </source>
</evidence>
<dbReference type="GO" id="GO:0005343">
    <property type="term" value="F:organic acid:sodium symporter activity"/>
    <property type="evidence" value="ECO:0007669"/>
    <property type="project" value="TreeGrafter"/>
</dbReference>
<evidence type="ECO:0008006" key="15">
    <source>
        <dbReference type="Google" id="ProtNLM"/>
    </source>
</evidence>
<comment type="similarity">
    <text evidence="2 11">Belongs to the sodium:solute symporter (SSF) (TC 2.A.21) family.</text>
</comment>
<name>A0A8C5RBY7_LATLA</name>
<evidence type="ECO:0000256" key="9">
    <source>
        <dbReference type="ARBA" id="ARBA00023136"/>
    </source>
</evidence>
<dbReference type="Pfam" id="PF00474">
    <property type="entry name" value="SSF"/>
    <property type="match status" value="1"/>
</dbReference>
<dbReference type="PANTHER" id="PTHR42985:SF10">
    <property type="entry name" value="SODIUM-COUPLED MONOCARBOXYLATE TRANSPORTER 1"/>
    <property type="match status" value="1"/>
</dbReference>
<dbReference type="InterPro" id="IPR038377">
    <property type="entry name" value="Na/Glc_symporter_sf"/>
</dbReference>
<accession>A0A8C5RBY7</accession>
<dbReference type="Proteomes" id="UP000694406">
    <property type="component" value="Unplaced"/>
</dbReference>
<dbReference type="InterPro" id="IPR001734">
    <property type="entry name" value="Na/solute_symporter"/>
</dbReference>
<feature type="transmembrane region" description="Helical" evidence="12">
    <location>
        <begin position="404"/>
        <end position="426"/>
    </location>
</feature>
<evidence type="ECO:0000256" key="12">
    <source>
        <dbReference type="SAM" id="Phobius"/>
    </source>
</evidence>
<sequence length="563" mass="62681">SWKKRHFGTFQHQHFTTLDYVIFSTMLLLSAIIGVFYAFQGVPKSHKDFLMAERNLSFLPVAFSLATSFMSALAVLGTPAEVYRFGSIFLLFAFSYAIMVVISAEVFLPVFYRLGLTSVYEVEVFNLCTTYTIIFLCASEIFQKLFSFSAAGFRLWDSVIATGLICIFYCSVGGLKAVVWAGVFQYLLMIVGLGLVFARAVIIKGGFGPILHDAYQGGRLNIWDFHPNPLKRHTVWTVVIGGTFTWVGMYATNQSQVQRYFACRSQWDAKCALYLNLVGLWIALIFASLDGLSMYSIYKDCDPLTSGIVSAPDQLMPYFVLDILKDYPGLPGLFVAGTYSTSLSSVSIGINALATVSLEDFIKPYFTLSEEKLSYVAMGISLLFGIVCLSMAALVSVMGALLQAAFSVFESVGGPLLGIYSLGILFPFANSKGAFLGFICGFCVIMWIGIGAQKYPPAPHRTVPLPLSIAGCQRSNDKQEILNFFSFRSYFQEYWYSVSYLYFSTLGALITFIVGTVVSLLTGGLNKEVDHRLLFTKKDFMVNIQYWKDKFVSIVMQLEYLEL</sequence>
<feature type="transmembrane region" description="Helical" evidence="12">
    <location>
        <begin position="433"/>
        <end position="452"/>
    </location>
</feature>
<feature type="transmembrane region" description="Helical" evidence="12">
    <location>
        <begin position="183"/>
        <end position="202"/>
    </location>
</feature>
<evidence type="ECO:0000256" key="2">
    <source>
        <dbReference type="ARBA" id="ARBA00006434"/>
    </source>
</evidence>
<dbReference type="Ensembl" id="ENSLLTT00000000545.1">
    <property type="protein sequence ID" value="ENSLLTP00000000531.1"/>
    <property type="gene ID" value="ENSLLTG00000000374.1"/>
</dbReference>
<feature type="transmembrane region" description="Helical" evidence="12">
    <location>
        <begin position="500"/>
        <end position="522"/>
    </location>
</feature>
<keyword evidence="8" id="KW-0406">Ion transport</keyword>
<keyword evidence="5 12" id="KW-0812">Transmembrane</keyword>
<dbReference type="Gene3D" id="1.20.1730.10">
    <property type="entry name" value="Sodium/glucose cotransporter"/>
    <property type="match status" value="1"/>
</dbReference>
<feature type="transmembrane region" description="Helical" evidence="12">
    <location>
        <begin position="20"/>
        <end position="38"/>
    </location>
</feature>
<reference evidence="13" key="1">
    <citation type="submission" date="2025-08" db="UniProtKB">
        <authorList>
            <consortium name="Ensembl"/>
        </authorList>
    </citation>
    <scope>IDENTIFICATION</scope>
</reference>
<dbReference type="AlphaFoldDB" id="A0A8C5RBY7"/>
<feature type="transmembrane region" description="Helical" evidence="12">
    <location>
        <begin position="234"/>
        <end position="252"/>
    </location>
</feature>
<proteinExistence type="inferred from homology"/>
<dbReference type="PROSITE" id="PS50283">
    <property type="entry name" value="NA_SOLUT_SYMP_3"/>
    <property type="match status" value="1"/>
</dbReference>
<evidence type="ECO:0000256" key="7">
    <source>
        <dbReference type="ARBA" id="ARBA00023053"/>
    </source>
</evidence>
<organism evidence="13 14">
    <name type="scientific">Laticauda laticaudata</name>
    <name type="common">Blue-ringed sea krait</name>
    <name type="synonym">Blue-lipped sea krait</name>
    <dbReference type="NCBI Taxonomy" id="8630"/>
    <lineage>
        <taxon>Eukaryota</taxon>
        <taxon>Metazoa</taxon>
        <taxon>Chordata</taxon>
        <taxon>Craniata</taxon>
        <taxon>Vertebrata</taxon>
        <taxon>Euteleostomi</taxon>
        <taxon>Lepidosauria</taxon>
        <taxon>Squamata</taxon>
        <taxon>Bifurcata</taxon>
        <taxon>Unidentata</taxon>
        <taxon>Episquamata</taxon>
        <taxon>Toxicofera</taxon>
        <taxon>Serpentes</taxon>
        <taxon>Colubroidea</taxon>
        <taxon>Elapidae</taxon>
        <taxon>Laticaudinae</taxon>
        <taxon>Laticauda</taxon>
    </lineage>
</organism>
<evidence type="ECO:0000256" key="6">
    <source>
        <dbReference type="ARBA" id="ARBA00022989"/>
    </source>
</evidence>
<evidence type="ECO:0000256" key="1">
    <source>
        <dbReference type="ARBA" id="ARBA00004651"/>
    </source>
</evidence>
<evidence type="ECO:0000256" key="5">
    <source>
        <dbReference type="ARBA" id="ARBA00022692"/>
    </source>
</evidence>
<keyword evidence="14" id="KW-1185">Reference proteome</keyword>
<protein>
    <recommendedName>
        <fullName evidence="15">Solute carrier family 5 member 8</fullName>
    </recommendedName>
</protein>
<keyword evidence="3" id="KW-0813">Transport</keyword>
<keyword evidence="10" id="KW-0739">Sodium transport</keyword>
<feature type="transmembrane region" description="Helical" evidence="12">
    <location>
        <begin position="373"/>
        <end position="398"/>
    </location>
</feature>
<keyword evidence="6 12" id="KW-1133">Transmembrane helix</keyword>
<evidence type="ECO:0000256" key="10">
    <source>
        <dbReference type="ARBA" id="ARBA00023201"/>
    </source>
</evidence>
<dbReference type="GO" id="GO:0070062">
    <property type="term" value="C:extracellular exosome"/>
    <property type="evidence" value="ECO:0007669"/>
    <property type="project" value="TreeGrafter"/>
</dbReference>
<dbReference type="PANTHER" id="PTHR42985">
    <property type="entry name" value="SODIUM-COUPLED MONOCARBOXYLATE TRANSPORTER"/>
    <property type="match status" value="1"/>
</dbReference>
<evidence type="ECO:0000256" key="4">
    <source>
        <dbReference type="ARBA" id="ARBA00022475"/>
    </source>
</evidence>
<dbReference type="InterPro" id="IPR051163">
    <property type="entry name" value="Sodium:Solute_Symporter_SSF"/>
</dbReference>
<keyword evidence="9 12" id="KW-0472">Membrane</keyword>
<keyword evidence="4" id="KW-1003">Cell membrane</keyword>
<dbReference type="NCBIfam" id="TIGR00813">
    <property type="entry name" value="sss"/>
    <property type="match status" value="1"/>
</dbReference>
<dbReference type="GeneTree" id="ENSGT00940000155166"/>
<evidence type="ECO:0000256" key="8">
    <source>
        <dbReference type="ARBA" id="ARBA00023065"/>
    </source>
</evidence>
<feature type="transmembrane region" description="Helical" evidence="12">
    <location>
        <begin position="155"/>
        <end position="177"/>
    </location>
</feature>
<feature type="transmembrane region" description="Helical" evidence="12">
    <location>
        <begin position="272"/>
        <end position="289"/>
    </location>
</feature>
<feature type="transmembrane region" description="Helical" evidence="12">
    <location>
        <begin position="88"/>
        <end position="112"/>
    </location>
</feature>
<keyword evidence="7" id="KW-0915">Sodium</keyword>
<evidence type="ECO:0000313" key="13">
    <source>
        <dbReference type="Ensembl" id="ENSLLTP00000000531.1"/>
    </source>
</evidence>